<comment type="similarity">
    <text evidence="1 3">Belongs to the short-chain dehydrogenases/reductases (SDR) family.</text>
</comment>
<dbReference type="EMBL" id="PHIG01000025">
    <property type="protein sequence ID" value="PJK30533.1"/>
    <property type="molecule type" value="Genomic_DNA"/>
</dbReference>
<organism evidence="5 6">
    <name type="scientific">Minwuia thermotolerans</name>
    <dbReference type="NCBI Taxonomy" id="2056226"/>
    <lineage>
        <taxon>Bacteria</taxon>
        <taxon>Pseudomonadati</taxon>
        <taxon>Pseudomonadota</taxon>
        <taxon>Alphaproteobacteria</taxon>
        <taxon>Minwuiales</taxon>
        <taxon>Minwuiaceae</taxon>
        <taxon>Minwuia</taxon>
    </lineage>
</organism>
<gene>
    <name evidence="5" type="ORF">CVT23_06210</name>
</gene>
<dbReference type="OrthoDB" id="9804774at2"/>
<evidence type="ECO:0000256" key="3">
    <source>
        <dbReference type="RuleBase" id="RU000363"/>
    </source>
</evidence>
<dbReference type="InterPro" id="IPR036291">
    <property type="entry name" value="NAD(P)-bd_dom_sf"/>
</dbReference>
<protein>
    <submittedName>
        <fullName evidence="5">3-hydroxyacyl-CoA dehydrogenase</fullName>
    </submittedName>
</protein>
<evidence type="ECO:0000259" key="4">
    <source>
        <dbReference type="SMART" id="SM00822"/>
    </source>
</evidence>
<keyword evidence="2" id="KW-0560">Oxidoreductase</keyword>
<evidence type="ECO:0000313" key="6">
    <source>
        <dbReference type="Proteomes" id="UP000229498"/>
    </source>
</evidence>
<dbReference type="Proteomes" id="UP000229498">
    <property type="component" value="Unassembled WGS sequence"/>
</dbReference>
<evidence type="ECO:0000256" key="2">
    <source>
        <dbReference type="ARBA" id="ARBA00023002"/>
    </source>
</evidence>
<dbReference type="PRINTS" id="PR00081">
    <property type="entry name" value="GDHRDH"/>
</dbReference>
<dbReference type="Gene3D" id="3.40.50.720">
    <property type="entry name" value="NAD(P)-binding Rossmann-like Domain"/>
    <property type="match status" value="1"/>
</dbReference>
<dbReference type="SUPFAM" id="SSF51735">
    <property type="entry name" value="NAD(P)-binding Rossmann-fold domains"/>
    <property type="match status" value="1"/>
</dbReference>
<dbReference type="PANTHER" id="PTHR45024:SF2">
    <property type="entry name" value="SCP2 DOMAIN-CONTAINING PROTEIN"/>
    <property type="match status" value="1"/>
</dbReference>
<dbReference type="FunFam" id="3.40.50.720:FF:000084">
    <property type="entry name" value="Short-chain dehydrogenase reductase"/>
    <property type="match status" value="1"/>
</dbReference>
<evidence type="ECO:0000313" key="5">
    <source>
        <dbReference type="EMBL" id="PJK30533.1"/>
    </source>
</evidence>
<evidence type="ECO:0000256" key="1">
    <source>
        <dbReference type="ARBA" id="ARBA00006484"/>
    </source>
</evidence>
<dbReference type="AlphaFoldDB" id="A0A2M9G492"/>
<name>A0A2M9G492_9PROT</name>
<comment type="caution">
    <text evidence="5">The sequence shown here is derived from an EMBL/GenBank/DDBJ whole genome shotgun (WGS) entry which is preliminary data.</text>
</comment>
<dbReference type="PRINTS" id="PR00080">
    <property type="entry name" value="SDRFAMILY"/>
</dbReference>
<feature type="domain" description="Ketoreductase" evidence="4">
    <location>
        <begin position="8"/>
        <end position="204"/>
    </location>
</feature>
<dbReference type="Pfam" id="PF00106">
    <property type="entry name" value="adh_short"/>
    <property type="match status" value="1"/>
</dbReference>
<reference evidence="5 6" key="1">
    <citation type="submission" date="2017-11" db="EMBL/GenBank/DDBJ databases">
        <title>Draft genome sequence of Rhizobiales bacterium SY3-13.</title>
        <authorList>
            <person name="Sun C."/>
        </authorList>
    </citation>
    <scope>NUCLEOTIDE SEQUENCE [LARGE SCALE GENOMIC DNA]</scope>
    <source>
        <strain evidence="5 6">SY3-13</strain>
    </source>
</reference>
<dbReference type="InterPro" id="IPR002347">
    <property type="entry name" value="SDR_fam"/>
</dbReference>
<dbReference type="PANTHER" id="PTHR45024">
    <property type="entry name" value="DEHYDROGENASES, SHORT CHAIN"/>
    <property type="match status" value="1"/>
</dbReference>
<dbReference type="InterPro" id="IPR057326">
    <property type="entry name" value="KR_dom"/>
</dbReference>
<dbReference type="PROSITE" id="PS00061">
    <property type="entry name" value="ADH_SHORT"/>
    <property type="match status" value="1"/>
</dbReference>
<dbReference type="InterPro" id="IPR020904">
    <property type="entry name" value="Sc_DH/Rdtase_CS"/>
</dbReference>
<sequence>MSASLEGRVAIVTGGGRGIGLAIARGLAEAGAKVLIADHGGGIAGEGGDPDVARRAAGELGADAAAFTESIASPGAARHAVGMAVDRFGGLDIVVNNAAILRDAFIFKADPADWEAVIRTNLSAAFYLINAAAPIMRENAKTGRGGGESYDRGRIVNIVSTAGLYGNFGQSPYASAKAGLVGLTRVAAMDLARSGITANALAPFARTRVTDIIQPANEAQASYKARALKLDPKHVATAVTWLCGPAAQQVTGQLFGVRGREIFLFSQPRPVARLVQEDADWTPESLAEAAAAFESDYTPLETDLEAFNTEPFV</sequence>
<dbReference type="GO" id="GO:0016491">
    <property type="term" value="F:oxidoreductase activity"/>
    <property type="evidence" value="ECO:0007669"/>
    <property type="project" value="UniProtKB-KW"/>
</dbReference>
<dbReference type="RefSeq" id="WP_109792633.1">
    <property type="nucleotide sequence ID" value="NZ_PHIG01000025.1"/>
</dbReference>
<proteinExistence type="inferred from homology"/>
<dbReference type="SMART" id="SM00822">
    <property type="entry name" value="PKS_KR"/>
    <property type="match status" value="1"/>
</dbReference>
<accession>A0A2M9G492</accession>
<dbReference type="InterPro" id="IPR051687">
    <property type="entry name" value="Peroxisomal_Beta-Oxidation"/>
</dbReference>
<keyword evidence="6" id="KW-1185">Reference proteome</keyword>